<comment type="caution">
    <text evidence="8">The sequence shown here is derived from an EMBL/GenBank/DDBJ whole genome shotgun (WGS) entry which is preliminary data.</text>
</comment>
<dbReference type="GO" id="GO:0016036">
    <property type="term" value="P:cellular response to phosphate starvation"/>
    <property type="evidence" value="ECO:0007669"/>
    <property type="project" value="TreeGrafter"/>
</dbReference>
<dbReference type="InterPro" id="IPR004358">
    <property type="entry name" value="Sig_transdc_His_kin-like_C"/>
</dbReference>
<dbReference type="Pfam" id="PF00512">
    <property type="entry name" value="HisKA"/>
    <property type="match status" value="1"/>
</dbReference>
<organism evidence="8 9">
    <name type="scientific">Lacticaseibacillus paracasei</name>
    <name type="common">Lactobacillus paracasei</name>
    <dbReference type="NCBI Taxonomy" id="1597"/>
    <lineage>
        <taxon>Bacteria</taxon>
        <taxon>Bacillati</taxon>
        <taxon>Bacillota</taxon>
        <taxon>Bacilli</taxon>
        <taxon>Lactobacillales</taxon>
        <taxon>Lactobacillaceae</taxon>
        <taxon>Lacticaseibacillus</taxon>
    </lineage>
</organism>
<gene>
    <name evidence="8" type="ORF">FAM18172_00636</name>
</gene>
<dbReference type="PRINTS" id="PR00344">
    <property type="entry name" value="BCTRLSENSOR"/>
</dbReference>
<dbReference type="Gene3D" id="3.30.565.10">
    <property type="entry name" value="Histidine kinase-like ATPase, C-terminal domain"/>
    <property type="match status" value="1"/>
</dbReference>
<dbReference type="SMART" id="SM00388">
    <property type="entry name" value="HisKA"/>
    <property type="match status" value="1"/>
</dbReference>
<evidence type="ECO:0000256" key="5">
    <source>
        <dbReference type="ARBA" id="ARBA00022679"/>
    </source>
</evidence>
<dbReference type="Proteomes" id="UP000285532">
    <property type="component" value="Unassembled WGS sequence"/>
</dbReference>
<reference evidence="8 9" key="1">
    <citation type="journal article" date="2018" name="Front. Microbiol.">
        <title>Conversion of Methionine to Cysteine in Lactobacillus paracasei Depends on the Highly Mobile cysK-ctl-cysE Gene Cluster.</title>
        <authorList>
            <person name="Wuthrich D."/>
            <person name="Irmler S."/>
            <person name="Berthoud H."/>
            <person name="Guggenbuhl B."/>
            <person name="Eugster E."/>
            <person name="Bruggmann R."/>
        </authorList>
    </citation>
    <scope>NUCLEOTIDE SEQUENCE [LARGE SCALE GENOMIC DNA]</scope>
    <source>
        <strain evidence="8 9">FAM18172</strain>
    </source>
</reference>
<name>A0A0E2MBS9_LACPA</name>
<keyword evidence="7" id="KW-0902">Two-component regulatory system</keyword>
<comment type="subcellular location">
    <subcellularLocation>
        <location evidence="2">Membrane</location>
    </subcellularLocation>
</comment>
<evidence type="ECO:0000313" key="9">
    <source>
        <dbReference type="Proteomes" id="UP000285532"/>
    </source>
</evidence>
<evidence type="ECO:0000256" key="1">
    <source>
        <dbReference type="ARBA" id="ARBA00000085"/>
    </source>
</evidence>
<dbReference type="GO" id="GO:0000155">
    <property type="term" value="F:phosphorelay sensor kinase activity"/>
    <property type="evidence" value="ECO:0007669"/>
    <property type="project" value="InterPro"/>
</dbReference>
<dbReference type="InterPro" id="IPR005467">
    <property type="entry name" value="His_kinase_dom"/>
</dbReference>
<dbReference type="Gene3D" id="1.10.287.130">
    <property type="match status" value="1"/>
</dbReference>
<dbReference type="Pfam" id="PF02518">
    <property type="entry name" value="HATPase_c"/>
    <property type="match status" value="1"/>
</dbReference>
<keyword evidence="5 8" id="KW-0808">Transferase</keyword>
<evidence type="ECO:0000313" key="8">
    <source>
        <dbReference type="EMBL" id="RND87777.1"/>
    </source>
</evidence>
<protein>
    <recommendedName>
        <fullName evidence="3">histidine kinase</fullName>
        <ecNumber evidence="3">2.7.13.3</ecNumber>
    </recommendedName>
</protein>
<dbReference type="AlphaFoldDB" id="A0A0E2MBS9"/>
<dbReference type="PANTHER" id="PTHR45453:SF1">
    <property type="entry name" value="PHOSPHATE REGULON SENSOR PROTEIN PHOR"/>
    <property type="match status" value="1"/>
</dbReference>
<dbReference type="GO" id="GO:0005886">
    <property type="term" value="C:plasma membrane"/>
    <property type="evidence" value="ECO:0007669"/>
    <property type="project" value="TreeGrafter"/>
</dbReference>
<dbReference type="GO" id="GO:0004721">
    <property type="term" value="F:phosphoprotein phosphatase activity"/>
    <property type="evidence" value="ECO:0007669"/>
    <property type="project" value="TreeGrafter"/>
</dbReference>
<dbReference type="OrthoDB" id="9813151at2"/>
<dbReference type="SUPFAM" id="SSF47384">
    <property type="entry name" value="Homodimeric domain of signal transducing histidine kinase"/>
    <property type="match status" value="1"/>
</dbReference>
<keyword evidence="4" id="KW-0597">Phosphoprotein</keyword>
<evidence type="ECO:0000256" key="2">
    <source>
        <dbReference type="ARBA" id="ARBA00004370"/>
    </source>
</evidence>
<dbReference type="EMBL" id="LKFU01000042">
    <property type="protein sequence ID" value="RND87777.1"/>
    <property type="molecule type" value="Genomic_DNA"/>
</dbReference>
<sequence>MNAEKGIKHQQRRLFIGQLLSFAGLFVVLGIIVFFLYERSIYQDIDHTLEQQQAMILNPNEETTKLGPQQPGTRVTHPAPFRTNMVVFNQKGRIINQAMLGERFYAYFKNLKLDRSAQNKLQTLTTSTGTFRTLLIKAPKYSADPQYAGHYVLILQNTDAQEAAIRSFRQVLIVTIILFWALALGLSYWLSTRAMRPIVRSWQRQQDFVADAAHELRAPLAVIQSKQEALLTKPQATIIDESEAIATSLGETKRLRQLTDDLLTIAKADSNTIEIELVDQPFEKAFEPQLSSYQDIAVSQQKSFTTTLPKAGRALFDTARMKQLLVILLDNAFKYTQAGDSIWVEVTQTPRDWQLQVGNSGPSIADADKARVFERFYREDASRSRQTGGSGLGLAIARWIVTMHHGHIEVKDVHPHGALFIATFPNKPRMR</sequence>
<dbReference type="InterPro" id="IPR036097">
    <property type="entry name" value="HisK_dim/P_sf"/>
</dbReference>
<dbReference type="PANTHER" id="PTHR45453">
    <property type="entry name" value="PHOSPHATE REGULON SENSOR PROTEIN PHOR"/>
    <property type="match status" value="1"/>
</dbReference>
<evidence type="ECO:0000256" key="4">
    <source>
        <dbReference type="ARBA" id="ARBA00022553"/>
    </source>
</evidence>
<dbReference type="SUPFAM" id="SSF55874">
    <property type="entry name" value="ATPase domain of HSP90 chaperone/DNA topoisomerase II/histidine kinase"/>
    <property type="match status" value="1"/>
</dbReference>
<dbReference type="InterPro" id="IPR036890">
    <property type="entry name" value="HATPase_C_sf"/>
</dbReference>
<dbReference type="InterPro" id="IPR003661">
    <property type="entry name" value="HisK_dim/P_dom"/>
</dbReference>
<dbReference type="SMART" id="SM00387">
    <property type="entry name" value="HATPase_c"/>
    <property type="match status" value="1"/>
</dbReference>
<accession>A0A2Z3LC27</accession>
<accession>A0A0E2MBS9</accession>
<dbReference type="InterPro" id="IPR003594">
    <property type="entry name" value="HATPase_dom"/>
</dbReference>
<proteinExistence type="predicted"/>
<comment type="catalytic activity">
    <reaction evidence="1">
        <text>ATP + protein L-histidine = ADP + protein N-phospho-L-histidine.</text>
        <dbReference type="EC" id="2.7.13.3"/>
    </reaction>
</comment>
<dbReference type="EC" id="2.7.13.3" evidence="3"/>
<dbReference type="PROSITE" id="PS50109">
    <property type="entry name" value="HIS_KIN"/>
    <property type="match status" value="1"/>
</dbReference>
<dbReference type="InterPro" id="IPR050351">
    <property type="entry name" value="BphY/WalK/GraS-like"/>
</dbReference>
<evidence type="ECO:0000256" key="7">
    <source>
        <dbReference type="ARBA" id="ARBA00023012"/>
    </source>
</evidence>
<dbReference type="FunFam" id="3.30.565.10:FF:000006">
    <property type="entry name" value="Sensor histidine kinase WalK"/>
    <property type="match status" value="1"/>
</dbReference>
<evidence type="ECO:0000256" key="3">
    <source>
        <dbReference type="ARBA" id="ARBA00012438"/>
    </source>
</evidence>
<dbReference type="CDD" id="cd00082">
    <property type="entry name" value="HisKA"/>
    <property type="match status" value="1"/>
</dbReference>
<dbReference type="RefSeq" id="WP_003604553.1">
    <property type="nucleotide sequence ID" value="NZ_AFYT01000011.1"/>
</dbReference>
<evidence type="ECO:0000256" key="6">
    <source>
        <dbReference type="ARBA" id="ARBA00022777"/>
    </source>
</evidence>
<keyword evidence="6" id="KW-0418">Kinase</keyword>